<keyword evidence="1" id="KW-0812">Transmembrane</keyword>
<evidence type="ECO:0000256" key="1">
    <source>
        <dbReference type="SAM" id="Phobius"/>
    </source>
</evidence>
<sequence length="52" mass="5856">MALSHLKIIHNIIITALISFLIALPHNSYHWLWAHFIMSAGARPQEAPTIPV</sequence>
<accession>A0A0E9R296</accession>
<name>A0A0E9R296_ANGAN</name>
<dbReference type="EMBL" id="GBXM01085301">
    <property type="protein sequence ID" value="JAH23276.1"/>
    <property type="molecule type" value="Transcribed_RNA"/>
</dbReference>
<dbReference type="AlphaFoldDB" id="A0A0E9R296"/>
<protein>
    <submittedName>
        <fullName evidence="2">Uncharacterized protein</fullName>
    </submittedName>
</protein>
<proteinExistence type="predicted"/>
<reference evidence="2" key="2">
    <citation type="journal article" date="2015" name="Fish Shellfish Immunol.">
        <title>Early steps in the European eel (Anguilla anguilla)-Vibrio vulnificus interaction in the gills: Role of the RtxA13 toxin.</title>
        <authorList>
            <person name="Callol A."/>
            <person name="Pajuelo D."/>
            <person name="Ebbesson L."/>
            <person name="Teles M."/>
            <person name="MacKenzie S."/>
            <person name="Amaro C."/>
        </authorList>
    </citation>
    <scope>NUCLEOTIDE SEQUENCE</scope>
</reference>
<organism evidence="2">
    <name type="scientific">Anguilla anguilla</name>
    <name type="common">European freshwater eel</name>
    <name type="synonym">Muraena anguilla</name>
    <dbReference type="NCBI Taxonomy" id="7936"/>
    <lineage>
        <taxon>Eukaryota</taxon>
        <taxon>Metazoa</taxon>
        <taxon>Chordata</taxon>
        <taxon>Craniata</taxon>
        <taxon>Vertebrata</taxon>
        <taxon>Euteleostomi</taxon>
        <taxon>Actinopterygii</taxon>
        <taxon>Neopterygii</taxon>
        <taxon>Teleostei</taxon>
        <taxon>Anguilliformes</taxon>
        <taxon>Anguillidae</taxon>
        <taxon>Anguilla</taxon>
    </lineage>
</organism>
<feature type="transmembrane region" description="Helical" evidence="1">
    <location>
        <begin position="12"/>
        <end position="32"/>
    </location>
</feature>
<reference evidence="2" key="1">
    <citation type="submission" date="2014-11" db="EMBL/GenBank/DDBJ databases">
        <authorList>
            <person name="Amaro Gonzalez C."/>
        </authorList>
    </citation>
    <scope>NUCLEOTIDE SEQUENCE</scope>
</reference>
<keyword evidence="1" id="KW-0472">Membrane</keyword>
<evidence type="ECO:0000313" key="2">
    <source>
        <dbReference type="EMBL" id="JAH23276.1"/>
    </source>
</evidence>
<keyword evidence="1" id="KW-1133">Transmembrane helix</keyword>